<organism evidence="3">
    <name type="scientific">freshwater metagenome</name>
    <dbReference type="NCBI Taxonomy" id="449393"/>
    <lineage>
        <taxon>unclassified sequences</taxon>
        <taxon>metagenomes</taxon>
        <taxon>ecological metagenomes</taxon>
    </lineage>
</organism>
<feature type="transmembrane region" description="Helical" evidence="1">
    <location>
        <begin position="390"/>
        <end position="409"/>
    </location>
</feature>
<proteinExistence type="predicted"/>
<feature type="transmembrane region" description="Helical" evidence="1">
    <location>
        <begin position="158"/>
        <end position="182"/>
    </location>
</feature>
<dbReference type="InterPro" id="IPR000883">
    <property type="entry name" value="Cyt_C_Oxase_1"/>
</dbReference>
<dbReference type="Gene3D" id="1.20.210.10">
    <property type="entry name" value="Cytochrome c oxidase-like, subunit I domain"/>
    <property type="match status" value="1"/>
</dbReference>
<feature type="transmembrane region" description="Helical" evidence="1">
    <location>
        <begin position="44"/>
        <end position="65"/>
    </location>
</feature>
<dbReference type="PROSITE" id="PS50855">
    <property type="entry name" value="COX1"/>
    <property type="match status" value="1"/>
</dbReference>
<feature type="transmembrane region" description="Helical" evidence="1">
    <location>
        <begin position="464"/>
        <end position="485"/>
    </location>
</feature>
<dbReference type="GO" id="GO:0016020">
    <property type="term" value="C:membrane"/>
    <property type="evidence" value="ECO:0007669"/>
    <property type="project" value="InterPro"/>
</dbReference>
<keyword evidence="1" id="KW-0472">Membrane</keyword>
<dbReference type="PRINTS" id="PR01165">
    <property type="entry name" value="CYCOXIDASEI"/>
</dbReference>
<dbReference type="GO" id="GO:0009060">
    <property type="term" value="P:aerobic respiration"/>
    <property type="evidence" value="ECO:0007669"/>
    <property type="project" value="InterPro"/>
</dbReference>
<evidence type="ECO:0000313" key="3">
    <source>
        <dbReference type="EMBL" id="CAB5012911.1"/>
    </source>
</evidence>
<dbReference type="InterPro" id="IPR023616">
    <property type="entry name" value="Cyt_c_oxase-like_su1_dom"/>
</dbReference>
<feature type="transmembrane region" description="Helical" evidence="1">
    <location>
        <begin position="320"/>
        <end position="343"/>
    </location>
</feature>
<feature type="transmembrane region" description="Helical" evidence="1">
    <location>
        <begin position="123"/>
        <end position="146"/>
    </location>
</feature>
<dbReference type="PANTHER" id="PTHR10422">
    <property type="entry name" value="CYTOCHROME C OXIDASE SUBUNIT 1"/>
    <property type="match status" value="1"/>
</dbReference>
<dbReference type="InterPro" id="IPR036927">
    <property type="entry name" value="Cyt_c_oxase-like_su1_sf"/>
</dbReference>
<feature type="domain" description="Cytochrome oxidase subunit I profile" evidence="2">
    <location>
        <begin position="26"/>
        <end position="527"/>
    </location>
</feature>
<sequence>MTTIETHASGTQVHATSSDSALGAFLVGVAAWATTTDHKRIGRLFIGCALLIAIAAAALGAVVGVERITATGYSILDKDSVTQIFSLYRIGISFGVMLPLLLGVAIAVVPLQVGAKTIAFARSAMFGFWMWLAGLGLAVGSTIANGGPGGGNAKMVDLFLLGIGIAVIGALAAAVSVVTTVLTSRAPGMSLLRVPMTSWSALTGGVALVLTLPVLLGTLVYLYVDHHYARVVFGGNKGISDWMGWSLTQPQTYVYVAMGAGVLAEIAAVVSGKRQVLRPVLLTGIAIVSVAALGGATQIQHAVTWTNTSASDKVKELVPFLIFNALPLLGVLVVLGVSLLGIAQGKPRLVPAMAPALLGLGMILTGMVGHLVSLFGPAQLVGTVFEEGEFIYVGYGALLIGLAAISYWGPKLWGRVLPSSAVLGISGLAFLGTVLAALPMYIAGFANQPAGVANDFSYSGPQELWNTASAAGHALVAVAVLLFVLTALRAFTSGEAAGDDPWDAQSLEWSVASPAPSNNFVSTPTVASAEPLLDIKPAGGQK</sequence>
<evidence type="ECO:0000259" key="2">
    <source>
        <dbReference type="PROSITE" id="PS50855"/>
    </source>
</evidence>
<dbReference type="AlphaFoldDB" id="A0A6J7Q7G4"/>
<evidence type="ECO:0000256" key="1">
    <source>
        <dbReference type="SAM" id="Phobius"/>
    </source>
</evidence>
<feature type="transmembrane region" description="Helical" evidence="1">
    <location>
        <begin position="85"/>
        <end position="111"/>
    </location>
</feature>
<reference evidence="3" key="1">
    <citation type="submission" date="2020-05" db="EMBL/GenBank/DDBJ databases">
        <authorList>
            <person name="Chiriac C."/>
            <person name="Salcher M."/>
            <person name="Ghai R."/>
            <person name="Kavagutti S V."/>
        </authorList>
    </citation>
    <scope>NUCLEOTIDE SEQUENCE</scope>
</reference>
<dbReference type="PANTHER" id="PTHR10422:SF18">
    <property type="entry name" value="CYTOCHROME C OXIDASE SUBUNIT 1"/>
    <property type="match status" value="1"/>
</dbReference>
<dbReference type="GO" id="GO:0015990">
    <property type="term" value="P:electron transport coupled proton transport"/>
    <property type="evidence" value="ECO:0007669"/>
    <property type="project" value="TreeGrafter"/>
</dbReference>
<dbReference type="Pfam" id="PF00115">
    <property type="entry name" value="COX1"/>
    <property type="match status" value="1"/>
</dbReference>
<dbReference type="GO" id="GO:0022904">
    <property type="term" value="P:respiratory electron transport chain"/>
    <property type="evidence" value="ECO:0007669"/>
    <property type="project" value="TreeGrafter"/>
</dbReference>
<dbReference type="SUPFAM" id="SSF81442">
    <property type="entry name" value="Cytochrome c oxidase subunit I-like"/>
    <property type="match status" value="1"/>
</dbReference>
<keyword evidence="1" id="KW-0812">Transmembrane</keyword>
<evidence type="ECO:0000313" key="4">
    <source>
        <dbReference type="EMBL" id="CAB5064049.1"/>
    </source>
</evidence>
<name>A0A6J7Q7G4_9ZZZZ</name>
<feature type="transmembrane region" description="Helical" evidence="1">
    <location>
        <begin position="421"/>
        <end position="444"/>
    </location>
</feature>
<protein>
    <submittedName>
        <fullName evidence="3">Unannotated protein</fullName>
    </submittedName>
</protein>
<keyword evidence="1" id="KW-1133">Transmembrane helix</keyword>
<gene>
    <name evidence="3" type="ORF">UFOPK4098_00396</name>
    <name evidence="4" type="ORF">UFOPK4347_00685</name>
</gene>
<feature type="transmembrane region" description="Helical" evidence="1">
    <location>
        <begin position="252"/>
        <end position="272"/>
    </location>
</feature>
<dbReference type="EMBL" id="CAFBPN010000011">
    <property type="protein sequence ID" value="CAB5012911.1"/>
    <property type="molecule type" value="Genomic_DNA"/>
</dbReference>
<accession>A0A6J7Q7G4</accession>
<dbReference type="EMBL" id="CAFBQU010000013">
    <property type="protein sequence ID" value="CAB5064049.1"/>
    <property type="molecule type" value="Genomic_DNA"/>
</dbReference>
<feature type="transmembrane region" description="Helical" evidence="1">
    <location>
        <begin position="355"/>
        <end position="378"/>
    </location>
</feature>
<feature type="transmembrane region" description="Helical" evidence="1">
    <location>
        <begin position="202"/>
        <end position="224"/>
    </location>
</feature>
<feature type="transmembrane region" description="Helical" evidence="1">
    <location>
        <begin position="279"/>
        <end position="300"/>
    </location>
</feature>
<dbReference type="GO" id="GO:0020037">
    <property type="term" value="F:heme binding"/>
    <property type="evidence" value="ECO:0007669"/>
    <property type="project" value="InterPro"/>
</dbReference>
<dbReference type="GO" id="GO:0004129">
    <property type="term" value="F:cytochrome-c oxidase activity"/>
    <property type="evidence" value="ECO:0007669"/>
    <property type="project" value="InterPro"/>
</dbReference>